<feature type="domain" description="PucR C-terminal helix-turn-helix" evidence="2">
    <location>
        <begin position="323"/>
        <end position="378"/>
    </location>
</feature>
<sequence length="403" mass="43575">MTIAAAVEVLGDGPVDWGIQLALPMAAEIIRQVPEHGGGAAPFDTLRRATESSVLAALSGIRRDVMATSDSIPAEALEGNREFVRRSIPLDRVLRGVRLGHAALHRALMEVIGDDPDEARRVGELLFAYVDVHSSTLADDYTAELDRWAGSTAAQRRRMVEDIVAGRSVEAEPAGRILGYDVRSRHTALILSATDPRVASQQVLLRYAAELAYESCSLIVPVAESAVWIWLAGTPNRNSQAPAGVRVACGPPTSGVDGFRRSHMGARAAERIAASSTGSAAWCDHADIHVAALCTADPEQAQWFVQETLGALAADDDRTAELRLTLRSYLAAGRSLRAAADDLHIARNTVTYRVKQAEELLGRPLATARLEIQLALEIAHWLPSGRQVRHQPPLESTYFRPSD</sequence>
<evidence type="ECO:0000259" key="3">
    <source>
        <dbReference type="Pfam" id="PF14361"/>
    </source>
</evidence>
<proteinExistence type="inferred from homology"/>
<dbReference type="Pfam" id="PF14361">
    <property type="entry name" value="RsbRD_N"/>
    <property type="match status" value="1"/>
</dbReference>
<dbReference type="EMBL" id="JAKFHA010000001">
    <property type="protein sequence ID" value="MCF2525704.1"/>
    <property type="molecule type" value="Genomic_DNA"/>
</dbReference>
<feature type="domain" description="RsbT co-antagonist protein RsbRD N-terminal" evidence="3">
    <location>
        <begin position="25"/>
        <end position="156"/>
    </location>
</feature>
<reference evidence="5" key="1">
    <citation type="submission" date="2022-01" db="EMBL/GenBank/DDBJ databases">
        <title>Genome-Based Taxonomic Classification of the Phylum Actinobacteria.</title>
        <authorList>
            <person name="Gao Y."/>
        </authorList>
    </citation>
    <scope>NUCLEOTIDE SEQUENCE</scope>
    <source>
        <strain evidence="5">KLBMP 8922</strain>
    </source>
</reference>
<organism evidence="5 6">
    <name type="scientific">Yinghuangia soli</name>
    <dbReference type="NCBI Taxonomy" id="2908204"/>
    <lineage>
        <taxon>Bacteria</taxon>
        <taxon>Bacillati</taxon>
        <taxon>Actinomycetota</taxon>
        <taxon>Actinomycetes</taxon>
        <taxon>Kitasatosporales</taxon>
        <taxon>Streptomycetaceae</taxon>
        <taxon>Yinghuangia</taxon>
    </lineage>
</organism>
<evidence type="ECO:0000313" key="6">
    <source>
        <dbReference type="Proteomes" id="UP001165378"/>
    </source>
</evidence>
<dbReference type="InterPro" id="IPR025751">
    <property type="entry name" value="RsbRD_N_dom"/>
</dbReference>
<gene>
    <name evidence="5" type="ORF">LZ495_00480</name>
</gene>
<evidence type="ECO:0000259" key="4">
    <source>
        <dbReference type="Pfam" id="PF17853"/>
    </source>
</evidence>
<dbReference type="AlphaFoldDB" id="A0AA41U125"/>
<dbReference type="Pfam" id="PF13556">
    <property type="entry name" value="HTH_30"/>
    <property type="match status" value="1"/>
</dbReference>
<dbReference type="InterPro" id="IPR041522">
    <property type="entry name" value="CdaR_GGDEF"/>
</dbReference>
<dbReference type="Gene3D" id="1.10.10.2840">
    <property type="entry name" value="PucR C-terminal helix-turn-helix domain"/>
    <property type="match status" value="1"/>
</dbReference>
<comment type="similarity">
    <text evidence="1">Belongs to the CdaR family.</text>
</comment>
<protein>
    <submittedName>
        <fullName evidence="5">Helix-turn-helix domain-containing protein</fullName>
    </submittedName>
</protein>
<name>A0AA41U125_9ACTN</name>
<accession>A0AA41U125</accession>
<dbReference type="InterPro" id="IPR042070">
    <property type="entry name" value="PucR_C-HTH_sf"/>
</dbReference>
<feature type="domain" description="CdaR GGDEF-like" evidence="4">
    <location>
        <begin position="170"/>
        <end position="271"/>
    </location>
</feature>
<dbReference type="InterPro" id="IPR051448">
    <property type="entry name" value="CdaR-like_regulators"/>
</dbReference>
<dbReference type="InterPro" id="IPR025736">
    <property type="entry name" value="PucR_C-HTH_dom"/>
</dbReference>
<dbReference type="RefSeq" id="WP_235049733.1">
    <property type="nucleotide sequence ID" value="NZ_JAKFHA010000001.1"/>
</dbReference>
<dbReference type="PANTHER" id="PTHR33744:SF1">
    <property type="entry name" value="DNA-BINDING TRANSCRIPTIONAL ACTIVATOR ADER"/>
    <property type="match status" value="1"/>
</dbReference>
<dbReference type="Proteomes" id="UP001165378">
    <property type="component" value="Unassembled WGS sequence"/>
</dbReference>
<comment type="caution">
    <text evidence="5">The sequence shown here is derived from an EMBL/GenBank/DDBJ whole genome shotgun (WGS) entry which is preliminary data.</text>
</comment>
<evidence type="ECO:0000259" key="2">
    <source>
        <dbReference type="Pfam" id="PF13556"/>
    </source>
</evidence>
<evidence type="ECO:0000256" key="1">
    <source>
        <dbReference type="ARBA" id="ARBA00006754"/>
    </source>
</evidence>
<keyword evidence="6" id="KW-1185">Reference proteome</keyword>
<dbReference type="Pfam" id="PF17853">
    <property type="entry name" value="GGDEF_2"/>
    <property type="match status" value="1"/>
</dbReference>
<evidence type="ECO:0000313" key="5">
    <source>
        <dbReference type="EMBL" id="MCF2525704.1"/>
    </source>
</evidence>
<dbReference type="PANTHER" id="PTHR33744">
    <property type="entry name" value="CARBOHYDRATE DIACID REGULATOR"/>
    <property type="match status" value="1"/>
</dbReference>